<evidence type="ECO:0008006" key="4">
    <source>
        <dbReference type="Google" id="ProtNLM"/>
    </source>
</evidence>
<keyword evidence="3" id="KW-1185">Reference proteome</keyword>
<comment type="caution">
    <text evidence="2">The sequence shown here is derived from an EMBL/GenBank/DDBJ whole genome shotgun (WGS) entry which is preliminary data.</text>
</comment>
<organism evidence="2 3">
    <name type="scientific">Chitinophaga japonensis</name>
    <name type="common">Flexibacter japonensis</name>
    <dbReference type="NCBI Taxonomy" id="104662"/>
    <lineage>
        <taxon>Bacteria</taxon>
        <taxon>Pseudomonadati</taxon>
        <taxon>Bacteroidota</taxon>
        <taxon>Chitinophagia</taxon>
        <taxon>Chitinophagales</taxon>
        <taxon>Chitinophagaceae</taxon>
        <taxon>Chitinophaga</taxon>
    </lineage>
</organism>
<keyword evidence="1" id="KW-0732">Signal</keyword>
<evidence type="ECO:0000313" key="2">
    <source>
        <dbReference type="EMBL" id="TWI90936.1"/>
    </source>
</evidence>
<sequence length="283" mass="30672">MKYILTFFLAGVSALPAFSQSDSTTADKKKTTFTIGATYTNNANYYGQKAAESMPYLAASAALRFRSGIYFTAAGYRLLNDSGTFASASSAGAGIVFNLGKKLTADLGYSHTFYPSHSPFLQAANPDNASASLKYEYWMSTALDVDYNFGRQQDVFVTIGTEKLISLGSIFKGKDIVTLTPSIAVTGGTQRFYQTYVTEKLLRDSILGVPLPDIGGIAGMENGSAASTTKFNLLSYNLRVPLAYNRAHYMLEAACQLSLLGPRAETGAGKLNSFLDFSFYYQF</sequence>
<name>A0A562TCY1_CHIJA</name>
<dbReference type="RefSeq" id="WP_145710115.1">
    <property type="nucleotide sequence ID" value="NZ_BAAAFY010000001.1"/>
</dbReference>
<dbReference type="EMBL" id="VLLG01000002">
    <property type="protein sequence ID" value="TWI90936.1"/>
    <property type="molecule type" value="Genomic_DNA"/>
</dbReference>
<feature type="signal peptide" evidence="1">
    <location>
        <begin position="1"/>
        <end position="19"/>
    </location>
</feature>
<protein>
    <recommendedName>
        <fullName evidence="4">Outer membrane protein</fullName>
    </recommendedName>
</protein>
<dbReference type="OrthoDB" id="835191at2"/>
<dbReference type="SUPFAM" id="SSF56935">
    <property type="entry name" value="Porins"/>
    <property type="match status" value="1"/>
</dbReference>
<gene>
    <name evidence="2" type="ORF">LX66_0297</name>
</gene>
<dbReference type="Proteomes" id="UP000316778">
    <property type="component" value="Unassembled WGS sequence"/>
</dbReference>
<accession>A0A562TCY1</accession>
<reference evidence="2 3" key="1">
    <citation type="journal article" date="2013" name="Stand. Genomic Sci.">
        <title>Genomic Encyclopedia of Type Strains, Phase I: The one thousand microbial genomes (KMG-I) project.</title>
        <authorList>
            <person name="Kyrpides N.C."/>
            <person name="Woyke T."/>
            <person name="Eisen J.A."/>
            <person name="Garrity G."/>
            <person name="Lilburn T.G."/>
            <person name="Beck B.J."/>
            <person name="Whitman W.B."/>
            <person name="Hugenholtz P."/>
            <person name="Klenk H.P."/>
        </authorList>
    </citation>
    <scope>NUCLEOTIDE SEQUENCE [LARGE SCALE GENOMIC DNA]</scope>
    <source>
        <strain evidence="2 3">DSM 13484</strain>
    </source>
</reference>
<evidence type="ECO:0000256" key="1">
    <source>
        <dbReference type="SAM" id="SignalP"/>
    </source>
</evidence>
<feature type="chain" id="PRO_5021772552" description="Outer membrane protein" evidence="1">
    <location>
        <begin position="20"/>
        <end position="283"/>
    </location>
</feature>
<evidence type="ECO:0000313" key="3">
    <source>
        <dbReference type="Proteomes" id="UP000316778"/>
    </source>
</evidence>
<proteinExistence type="predicted"/>
<dbReference type="AlphaFoldDB" id="A0A562TCY1"/>